<dbReference type="CDD" id="cd01948">
    <property type="entry name" value="EAL"/>
    <property type="match status" value="1"/>
</dbReference>
<dbReference type="SMART" id="SM00267">
    <property type="entry name" value="GGDEF"/>
    <property type="match status" value="1"/>
</dbReference>
<dbReference type="Gene3D" id="3.30.70.270">
    <property type="match status" value="1"/>
</dbReference>
<dbReference type="PANTHER" id="PTHR33121:SF79">
    <property type="entry name" value="CYCLIC DI-GMP PHOSPHODIESTERASE PDED-RELATED"/>
    <property type="match status" value="1"/>
</dbReference>
<dbReference type="SUPFAM" id="SSF55073">
    <property type="entry name" value="Nucleotide cyclase"/>
    <property type="match status" value="1"/>
</dbReference>
<accession>A0A849IAL9</accession>
<reference evidence="3 4" key="1">
    <citation type="submission" date="2020-04" db="EMBL/GenBank/DDBJ databases">
        <title>Enterovirga sp. isolate from soil.</title>
        <authorList>
            <person name="Chea S."/>
            <person name="Kim D.-U."/>
        </authorList>
    </citation>
    <scope>NUCLEOTIDE SEQUENCE [LARGE SCALE GENOMIC DNA]</scope>
    <source>
        <strain evidence="3 4">DB1703</strain>
    </source>
</reference>
<evidence type="ECO:0000259" key="2">
    <source>
        <dbReference type="PROSITE" id="PS50887"/>
    </source>
</evidence>
<proteinExistence type="predicted"/>
<evidence type="ECO:0000259" key="1">
    <source>
        <dbReference type="PROSITE" id="PS50883"/>
    </source>
</evidence>
<dbReference type="InterPro" id="IPR050706">
    <property type="entry name" value="Cyclic-di-GMP_PDE-like"/>
</dbReference>
<keyword evidence="4" id="KW-1185">Reference proteome</keyword>
<feature type="domain" description="EAL" evidence="1">
    <location>
        <begin position="312"/>
        <end position="561"/>
    </location>
</feature>
<dbReference type="InterPro" id="IPR043128">
    <property type="entry name" value="Rev_trsase/Diguanyl_cyclase"/>
</dbReference>
<dbReference type="RefSeq" id="WP_171216515.1">
    <property type="nucleotide sequence ID" value="NZ_JABEPP010000001.1"/>
</dbReference>
<dbReference type="Pfam" id="PF00563">
    <property type="entry name" value="EAL"/>
    <property type="match status" value="1"/>
</dbReference>
<protein>
    <submittedName>
        <fullName evidence="3">Bifunctional diguanylate cyclase/phosphodiesterase</fullName>
    </submittedName>
</protein>
<dbReference type="InterPro" id="IPR035919">
    <property type="entry name" value="EAL_sf"/>
</dbReference>
<dbReference type="PROSITE" id="PS50887">
    <property type="entry name" value="GGDEF"/>
    <property type="match status" value="1"/>
</dbReference>
<dbReference type="Proteomes" id="UP000564885">
    <property type="component" value="Unassembled WGS sequence"/>
</dbReference>
<dbReference type="InterPro" id="IPR000160">
    <property type="entry name" value="GGDEF_dom"/>
</dbReference>
<dbReference type="Gene3D" id="3.30.450.20">
    <property type="entry name" value="PAS domain"/>
    <property type="match status" value="1"/>
</dbReference>
<name>A0A849IAL9_9HYPH</name>
<dbReference type="CDD" id="cd01949">
    <property type="entry name" value="GGDEF"/>
    <property type="match status" value="1"/>
</dbReference>
<organism evidence="3 4">
    <name type="scientific">Enterovirga aerilata</name>
    <dbReference type="NCBI Taxonomy" id="2730920"/>
    <lineage>
        <taxon>Bacteria</taxon>
        <taxon>Pseudomonadati</taxon>
        <taxon>Pseudomonadota</taxon>
        <taxon>Alphaproteobacteria</taxon>
        <taxon>Hyphomicrobiales</taxon>
        <taxon>Methylobacteriaceae</taxon>
        <taxon>Enterovirga</taxon>
    </lineage>
</organism>
<dbReference type="EMBL" id="JABEPP010000001">
    <property type="protein sequence ID" value="NNM71003.1"/>
    <property type="molecule type" value="Genomic_DNA"/>
</dbReference>
<dbReference type="GO" id="GO:0071111">
    <property type="term" value="F:cyclic-guanylate-specific phosphodiesterase activity"/>
    <property type="evidence" value="ECO:0007669"/>
    <property type="project" value="InterPro"/>
</dbReference>
<dbReference type="SMART" id="SM00052">
    <property type="entry name" value="EAL"/>
    <property type="match status" value="1"/>
</dbReference>
<evidence type="ECO:0000313" key="3">
    <source>
        <dbReference type="EMBL" id="NNM71003.1"/>
    </source>
</evidence>
<dbReference type="NCBIfam" id="TIGR00254">
    <property type="entry name" value="GGDEF"/>
    <property type="match status" value="1"/>
</dbReference>
<evidence type="ECO:0000313" key="4">
    <source>
        <dbReference type="Proteomes" id="UP000564885"/>
    </source>
</evidence>
<dbReference type="PROSITE" id="PS50883">
    <property type="entry name" value="EAL"/>
    <property type="match status" value="1"/>
</dbReference>
<dbReference type="Gene3D" id="3.20.20.450">
    <property type="entry name" value="EAL domain"/>
    <property type="match status" value="1"/>
</dbReference>
<dbReference type="AlphaFoldDB" id="A0A849IAL9"/>
<dbReference type="SUPFAM" id="SSF141868">
    <property type="entry name" value="EAL domain-like"/>
    <property type="match status" value="1"/>
</dbReference>
<dbReference type="InterPro" id="IPR029787">
    <property type="entry name" value="Nucleotide_cyclase"/>
</dbReference>
<feature type="domain" description="GGDEF" evidence="2">
    <location>
        <begin position="168"/>
        <end position="301"/>
    </location>
</feature>
<dbReference type="InterPro" id="IPR001633">
    <property type="entry name" value="EAL_dom"/>
</dbReference>
<dbReference type="PANTHER" id="PTHR33121">
    <property type="entry name" value="CYCLIC DI-GMP PHOSPHODIESTERASE PDEF"/>
    <property type="match status" value="1"/>
</dbReference>
<sequence length="562" mass="60735">MSGLAQPRLPDHLPSDPRGILTSIGVAVYDWDIAADRLTWAPNAAEVIGLQDLSAFSSGRDFAGIVEPGSGIARSEAILGSAVRDEGSGVPYSTRYAVRPTPHRLILVEDTGRWYAGADGRPAVAHGMLRISQAESEGQAHEGPGQRERTAFLRQIAGDVGEASRSRRPLTVFAIAIENLSQLNDELGFDGADQVVQEVLARMRVVMRRRDGFTRYSGNRFALALRACPPDQARIAAERLNAAVSGAPVATAQGPVAVRILIGGATAPDHALDAAGLLRRAEQSLAVVKRRSGASFVHYDPEIFRSGERPAGSQGALDVIGLLNARRIAFARQPVVDASTREVVFSEALLRITGEDGRVATAGDVVPAMERSGLVPLVDMRILELAAERLARHPEERLSVNISPLTLESPDWLATLAAHVGRRSDIASRLIVEVTETVAIRDPDMARRKLDAMKALGVTIAIDDFGAGHTSFRHLRNFPVDIVKIDGAFIQNLSRSTNDRFFVQTLIDLAHHLGLSTVAEWVEDEETARMLAKWGVDYLQGDYCGLPRLSLEAPPREAARVA</sequence>
<comment type="caution">
    <text evidence="3">The sequence shown here is derived from an EMBL/GenBank/DDBJ whole genome shotgun (WGS) entry which is preliminary data.</text>
</comment>
<dbReference type="Pfam" id="PF00990">
    <property type="entry name" value="GGDEF"/>
    <property type="match status" value="1"/>
</dbReference>
<gene>
    <name evidence="3" type="ORF">HJG44_01155</name>
</gene>